<dbReference type="PANTHER" id="PTHR13822:SF10">
    <property type="entry name" value="ATP SYNTHASE EPSILON CHAIN, CHLOROPLASTIC"/>
    <property type="match status" value="1"/>
</dbReference>
<keyword evidence="4 9" id="KW-1003">Cell membrane</keyword>
<organism evidence="13 14">
    <name type="scientific">Clostridium vincentii</name>
    <dbReference type="NCBI Taxonomy" id="52704"/>
    <lineage>
        <taxon>Bacteria</taxon>
        <taxon>Bacillati</taxon>
        <taxon>Bacillota</taxon>
        <taxon>Clostridia</taxon>
        <taxon>Eubacteriales</taxon>
        <taxon>Clostridiaceae</taxon>
        <taxon>Clostridium</taxon>
    </lineage>
</organism>
<comment type="function">
    <text evidence="9">Produces ATP from ADP in the presence of a proton gradient across the membrane.</text>
</comment>
<dbReference type="RefSeq" id="WP_106059185.1">
    <property type="nucleotide sequence ID" value="NZ_PVXQ01000009.1"/>
</dbReference>
<feature type="domain" description="ATP synthase F1 complex delta/epsilon subunit N-terminal" evidence="12">
    <location>
        <begin position="5"/>
        <end position="84"/>
    </location>
</feature>
<dbReference type="HAMAP" id="MF_00530">
    <property type="entry name" value="ATP_synth_epsil_bac"/>
    <property type="match status" value="1"/>
</dbReference>
<comment type="subunit">
    <text evidence="9 10">F-type ATPases have 2 components, CF(1) - the catalytic core - and CF(0) - the membrane proton channel. CF(1) has five subunits: alpha(3), beta(3), gamma(1), delta(1), epsilon(1). CF(0) has three main subunits: a, b and c.</text>
</comment>
<evidence type="ECO:0000256" key="6">
    <source>
        <dbReference type="ARBA" id="ARBA00023136"/>
    </source>
</evidence>
<dbReference type="GO" id="GO:0045259">
    <property type="term" value="C:proton-transporting ATP synthase complex"/>
    <property type="evidence" value="ECO:0007669"/>
    <property type="project" value="UniProtKB-KW"/>
</dbReference>
<reference evidence="13 14" key="1">
    <citation type="submission" date="2018-03" db="EMBL/GenBank/DDBJ databases">
        <title>Genome sequence of Clostridium vincentii DSM 10228.</title>
        <authorList>
            <person name="Poehlein A."/>
            <person name="Daniel R."/>
        </authorList>
    </citation>
    <scope>NUCLEOTIDE SEQUENCE [LARGE SCALE GENOMIC DNA]</scope>
    <source>
        <strain evidence="13 14">DSM 10228</strain>
    </source>
</reference>
<keyword evidence="6 9" id="KW-0472">Membrane</keyword>
<evidence type="ECO:0000256" key="3">
    <source>
        <dbReference type="ARBA" id="ARBA00022448"/>
    </source>
</evidence>
<dbReference type="Gene3D" id="1.20.5.440">
    <property type="entry name" value="ATP synthase delta/epsilon subunit, C-terminal domain"/>
    <property type="match status" value="1"/>
</dbReference>
<dbReference type="InterPro" id="IPR020547">
    <property type="entry name" value="ATP_synth_F1_esu_C"/>
</dbReference>
<dbReference type="InterPro" id="IPR036794">
    <property type="entry name" value="ATP_F1_dsu/esu_C_sf"/>
</dbReference>
<dbReference type="OrthoDB" id="9804110at2"/>
<dbReference type="InterPro" id="IPR001469">
    <property type="entry name" value="ATP_synth_F1_dsu/esu"/>
</dbReference>
<evidence type="ECO:0000259" key="12">
    <source>
        <dbReference type="Pfam" id="PF02823"/>
    </source>
</evidence>
<comment type="caution">
    <text evidence="13">The sequence shown here is derived from an EMBL/GenBank/DDBJ whole genome shotgun (WGS) entry which is preliminary data.</text>
</comment>
<keyword evidence="3 9" id="KW-0813">Transport</keyword>
<evidence type="ECO:0000256" key="1">
    <source>
        <dbReference type="ARBA" id="ARBA00004202"/>
    </source>
</evidence>
<evidence type="ECO:0000256" key="10">
    <source>
        <dbReference type="RuleBase" id="RU003656"/>
    </source>
</evidence>
<dbReference type="InterPro" id="IPR020546">
    <property type="entry name" value="ATP_synth_F1_dsu/esu_N"/>
</dbReference>
<accession>A0A2T0BH11</accession>
<dbReference type="Pfam" id="PF00401">
    <property type="entry name" value="ATP-synt_DE"/>
    <property type="match status" value="1"/>
</dbReference>
<evidence type="ECO:0000313" key="14">
    <source>
        <dbReference type="Proteomes" id="UP000239471"/>
    </source>
</evidence>
<dbReference type="SUPFAM" id="SSF51344">
    <property type="entry name" value="Epsilon subunit of F1F0-ATP synthase N-terminal domain"/>
    <property type="match status" value="1"/>
</dbReference>
<protein>
    <recommendedName>
        <fullName evidence="9">ATP synthase epsilon chain</fullName>
    </recommendedName>
    <alternativeName>
        <fullName evidence="9">ATP synthase F1 sector epsilon subunit</fullName>
    </alternativeName>
    <alternativeName>
        <fullName evidence="9">F-ATPase epsilon subunit</fullName>
    </alternativeName>
</protein>
<gene>
    <name evidence="9 13" type="primary">atpC</name>
    <name evidence="13" type="ORF">CLVI_11870</name>
</gene>
<evidence type="ECO:0000256" key="9">
    <source>
        <dbReference type="HAMAP-Rule" id="MF_00530"/>
    </source>
</evidence>
<proteinExistence type="inferred from homology"/>
<dbReference type="Pfam" id="PF02823">
    <property type="entry name" value="ATP-synt_DE_N"/>
    <property type="match status" value="1"/>
</dbReference>
<dbReference type="PANTHER" id="PTHR13822">
    <property type="entry name" value="ATP SYNTHASE DELTA/EPSILON CHAIN"/>
    <property type="match status" value="1"/>
</dbReference>
<keyword evidence="9" id="KW-0375">Hydrogen ion transport</keyword>
<keyword evidence="7 9" id="KW-0139">CF(1)</keyword>
<dbReference type="SUPFAM" id="SSF46604">
    <property type="entry name" value="Epsilon subunit of F1F0-ATP synthase C-terminal domain"/>
    <property type="match status" value="1"/>
</dbReference>
<feature type="domain" description="ATP synthase epsilon subunit C-terminal" evidence="11">
    <location>
        <begin position="88"/>
        <end position="129"/>
    </location>
</feature>
<evidence type="ECO:0000256" key="5">
    <source>
        <dbReference type="ARBA" id="ARBA00023065"/>
    </source>
</evidence>
<evidence type="ECO:0000256" key="4">
    <source>
        <dbReference type="ARBA" id="ARBA00022475"/>
    </source>
</evidence>
<evidence type="ECO:0000313" key="13">
    <source>
        <dbReference type="EMBL" id="PRR83145.1"/>
    </source>
</evidence>
<dbReference type="Proteomes" id="UP000239471">
    <property type="component" value="Unassembled WGS sequence"/>
</dbReference>
<keyword evidence="14" id="KW-1185">Reference proteome</keyword>
<dbReference type="AlphaFoldDB" id="A0A2T0BH11"/>
<evidence type="ECO:0000259" key="11">
    <source>
        <dbReference type="Pfam" id="PF00401"/>
    </source>
</evidence>
<comment type="similarity">
    <text evidence="2 9 10">Belongs to the ATPase epsilon chain family.</text>
</comment>
<dbReference type="GO" id="GO:0046933">
    <property type="term" value="F:proton-transporting ATP synthase activity, rotational mechanism"/>
    <property type="evidence" value="ECO:0007669"/>
    <property type="project" value="UniProtKB-UniRule"/>
</dbReference>
<evidence type="ECO:0000256" key="8">
    <source>
        <dbReference type="ARBA" id="ARBA00023310"/>
    </source>
</evidence>
<dbReference type="EMBL" id="PVXQ01000009">
    <property type="protein sequence ID" value="PRR83145.1"/>
    <property type="molecule type" value="Genomic_DNA"/>
</dbReference>
<dbReference type="CDD" id="cd12152">
    <property type="entry name" value="F1-ATPase_delta"/>
    <property type="match status" value="1"/>
</dbReference>
<dbReference type="InterPro" id="IPR036771">
    <property type="entry name" value="ATPsynth_dsu/esu_N"/>
</dbReference>
<sequence length="135" mass="15212">MAKTFKFKILSLERVILEDEVEKVFVKTVNGELQFLCNHAPIILSTIPCVTVIIDKDGNKIELATSKGIMNMVDNELTFCLDSAESAEEIDLDRALAAKKRAEKRIQNSSKYDIARAKLALARSITRINFKEHSK</sequence>
<dbReference type="GO" id="GO:0005886">
    <property type="term" value="C:plasma membrane"/>
    <property type="evidence" value="ECO:0007669"/>
    <property type="project" value="UniProtKB-SubCell"/>
</dbReference>
<dbReference type="NCBIfam" id="TIGR01216">
    <property type="entry name" value="ATP_synt_epsi"/>
    <property type="match status" value="1"/>
</dbReference>
<dbReference type="Gene3D" id="2.60.15.10">
    <property type="entry name" value="F0F1 ATP synthase delta/epsilon subunit, N-terminal"/>
    <property type="match status" value="1"/>
</dbReference>
<evidence type="ECO:0000256" key="7">
    <source>
        <dbReference type="ARBA" id="ARBA00023196"/>
    </source>
</evidence>
<dbReference type="GO" id="GO:0005524">
    <property type="term" value="F:ATP binding"/>
    <property type="evidence" value="ECO:0007669"/>
    <property type="project" value="UniProtKB-UniRule"/>
</dbReference>
<name>A0A2T0BH11_9CLOT</name>
<comment type="subcellular location">
    <subcellularLocation>
        <location evidence="1 9">Cell membrane</location>
        <topology evidence="1 9">Peripheral membrane protein</topology>
    </subcellularLocation>
</comment>
<keyword evidence="5 9" id="KW-0406">Ion transport</keyword>
<evidence type="ECO:0000256" key="2">
    <source>
        <dbReference type="ARBA" id="ARBA00005712"/>
    </source>
</evidence>
<keyword evidence="8 9" id="KW-0066">ATP synthesis</keyword>